<keyword evidence="2" id="KW-1185">Reference proteome</keyword>
<gene>
    <name evidence="1" type="ORF">PACLA_8A084735</name>
</gene>
<dbReference type="PANTHER" id="PTHR47018">
    <property type="entry name" value="CXC DOMAIN-CONTAINING PROTEIN-RELATED"/>
    <property type="match status" value="1"/>
</dbReference>
<protein>
    <submittedName>
        <fullName evidence="1">Uncharacterized protein</fullName>
    </submittedName>
</protein>
<evidence type="ECO:0000313" key="1">
    <source>
        <dbReference type="EMBL" id="CAB4003577.1"/>
    </source>
</evidence>
<comment type="caution">
    <text evidence="1">The sequence shown here is derived from an EMBL/GenBank/DDBJ whole genome shotgun (WGS) entry which is preliminary data.</text>
</comment>
<accession>A0A7D9I8K5</accession>
<name>A0A7D9I8K5_PARCT</name>
<organism evidence="1 2">
    <name type="scientific">Paramuricea clavata</name>
    <name type="common">Red gorgonian</name>
    <name type="synonym">Violescent sea-whip</name>
    <dbReference type="NCBI Taxonomy" id="317549"/>
    <lineage>
        <taxon>Eukaryota</taxon>
        <taxon>Metazoa</taxon>
        <taxon>Cnidaria</taxon>
        <taxon>Anthozoa</taxon>
        <taxon>Octocorallia</taxon>
        <taxon>Malacalcyonacea</taxon>
        <taxon>Plexauridae</taxon>
        <taxon>Paramuricea</taxon>
    </lineage>
</organism>
<dbReference type="OrthoDB" id="5986636at2759"/>
<reference evidence="1" key="1">
    <citation type="submission" date="2020-04" db="EMBL/GenBank/DDBJ databases">
        <authorList>
            <person name="Alioto T."/>
            <person name="Alioto T."/>
            <person name="Gomez Garrido J."/>
        </authorList>
    </citation>
    <scope>NUCLEOTIDE SEQUENCE</scope>
    <source>
        <strain evidence="1">A484AB</strain>
    </source>
</reference>
<evidence type="ECO:0000313" key="2">
    <source>
        <dbReference type="Proteomes" id="UP001152795"/>
    </source>
</evidence>
<dbReference type="AlphaFoldDB" id="A0A7D9I8K5"/>
<proteinExistence type="predicted"/>
<dbReference type="EMBL" id="CACRXK020004666">
    <property type="protein sequence ID" value="CAB4003577.1"/>
    <property type="molecule type" value="Genomic_DNA"/>
</dbReference>
<dbReference type="Proteomes" id="UP001152795">
    <property type="component" value="Unassembled WGS sequence"/>
</dbReference>
<sequence>MLLRLSDPFMVCNQQTPEEQSIPGWSGFNAITYPSLPVETVTGYHPMINAESSNFSTLYTLMKLAQKICNTLGQCDSVVPFDLALYAKAKQLQMKYPEEFQSTVIRMGGFHIALNYLSLLGKKYAQSGLEDMLIESGVYAVGTTSVIMLGKSYNRGIRAHKLTMEALFRLLWQAFVEWLTREEVGLENGPKQLILCRSCIEPLMVLLDTFKLESRKKSKVFNFWEDYINMVLLLLQFVKAERTGNCKLHLSATAAMVPHFFSMDRVNYARWLPVYLSDMNLLESHHPEVYQEFMAGSHSVSRSKQPFAQVWPDMALEQSINLDSNSKGGIIGMSTNENAVDKWFLTSHERAAITQELKNMCGIQNCDRIGTHKETSATRVTRDENDV</sequence>
<dbReference type="PANTHER" id="PTHR47018:SF3">
    <property type="entry name" value="MYCBP-ASSOCIATED PROTEIN"/>
    <property type="match status" value="1"/>
</dbReference>